<dbReference type="NCBIfam" id="TIGR04183">
    <property type="entry name" value="Por_Secre_tail"/>
    <property type="match status" value="1"/>
</dbReference>
<dbReference type="Pfam" id="PF18962">
    <property type="entry name" value="Por_Secre_tail"/>
    <property type="match status" value="1"/>
</dbReference>
<dbReference type="Proteomes" id="UP000326570">
    <property type="component" value="Unassembled WGS sequence"/>
</dbReference>
<gene>
    <name evidence="3" type="ORF">F0P94_05815</name>
</gene>
<organism evidence="3 4">
    <name type="scientific">Adhaeribacter soli</name>
    <dbReference type="NCBI Taxonomy" id="2607655"/>
    <lineage>
        <taxon>Bacteria</taxon>
        <taxon>Pseudomonadati</taxon>
        <taxon>Bacteroidota</taxon>
        <taxon>Cytophagia</taxon>
        <taxon>Cytophagales</taxon>
        <taxon>Hymenobacteraceae</taxon>
        <taxon>Adhaeribacter</taxon>
    </lineage>
</organism>
<evidence type="ECO:0000313" key="3">
    <source>
        <dbReference type="EMBL" id="KAA9340940.1"/>
    </source>
</evidence>
<dbReference type="Gene3D" id="2.40.128.720">
    <property type="match status" value="2"/>
</dbReference>
<dbReference type="RefSeq" id="WP_150902867.1">
    <property type="nucleotide sequence ID" value="NZ_VTWT01000002.1"/>
</dbReference>
<proteinExistence type="predicted"/>
<feature type="domain" description="Secretion system C-terminal sorting" evidence="2">
    <location>
        <begin position="406"/>
        <end position="475"/>
    </location>
</feature>
<reference evidence="3 4" key="1">
    <citation type="submission" date="2019-09" db="EMBL/GenBank/DDBJ databases">
        <title>Genome sequence of Adhaeribacter sp. M2.</title>
        <authorList>
            <person name="Srinivasan S."/>
        </authorList>
    </citation>
    <scope>NUCLEOTIDE SEQUENCE [LARGE SCALE GENOMIC DNA]</scope>
    <source>
        <strain evidence="3 4">M2</strain>
    </source>
</reference>
<dbReference type="InterPro" id="IPR026444">
    <property type="entry name" value="Secre_tail"/>
</dbReference>
<dbReference type="AlphaFoldDB" id="A0A5N1J803"/>
<feature type="signal peptide" evidence="1">
    <location>
        <begin position="1"/>
        <end position="32"/>
    </location>
</feature>
<evidence type="ECO:0000256" key="1">
    <source>
        <dbReference type="SAM" id="SignalP"/>
    </source>
</evidence>
<keyword evidence="1" id="KW-0732">Signal</keyword>
<feature type="chain" id="PRO_5024988016" evidence="1">
    <location>
        <begin position="33"/>
        <end position="477"/>
    </location>
</feature>
<sequence length="477" mass="53774">MKNPYSSLIPANLLRATLAAGLLLLGASTESAAQNFLKHKKTRTNQQPAKTAAHARQASVKSLPQNSDNYYDTQQSGNLVLVSKSKYVYNAASRLTSMVERHISTNQNLVWDSTAYDAQGKEAFQGTHYWNPTSSVWELSHGSRYTSTYNAAGKPTEHIAEYYSNNAWQNSGKSVYAYDAAGNMTEETYYDWTNNAWEGLEKLTYTYTNGKLTEELFHEWVGSAWVPTNKGTYLYAAGASTPNEAVLQKMNLTGNWVNDERVINIVWHNFANWETLSHTGQVWQNNAWVNESKSTSVYPANGGYVETSEIWMNNAWVNENRYTETYDNQMIYTGYQTEEWVNNAWETTYQDQQLHTYNATNDITETTFKNWDSQTSTLMATSRKVYSNFLRISGTPKELPQLNARLYPNPVSGTLHIQLEEQLTATVKVADLTGRVVRTEVLPAGSSRIDVSALPAGIYLLNVQNGKGTYTSRIVKQ</sequence>
<keyword evidence="4" id="KW-1185">Reference proteome</keyword>
<protein>
    <submittedName>
        <fullName evidence="3">T9SS type A sorting domain-containing protein</fullName>
    </submittedName>
</protein>
<dbReference type="EMBL" id="VTWT01000002">
    <property type="protein sequence ID" value="KAA9340940.1"/>
    <property type="molecule type" value="Genomic_DNA"/>
</dbReference>
<name>A0A5N1J803_9BACT</name>
<comment type="caution">
    <text evidence="3">The sequence shown here is derived from an EMBL/GenBank/DDBJ whole genome shotgun (WGS) entry which is preliminary data.</text>
</comment>
<evidence type="ECO:0000259" key="2">
    <source>
        <dbReference type="Pfam" id="PF18962"/>
    </source>
</evidence>
<evidence type="ECO:0000313" key="4">
    <source>
        <dbReference type="Proteomes" id="UP000326570"/>
    </source>
</evidence>
<accession>A0A5N1J803</accession>